<keyword evidence="11 16" id="KW-0520">NAD</keyword>
<dbReference type="RefSeq" id="YP_009651559.1">
    <property type="nucleotide sequence ID" value="NC_042738.1"/>
</dbReference>
<feature type="transmembrane region" description="Helical" evidence="16">
    <location>
        <begin position="281"/>
        <end position="303"/>
    </location>
</feature>
<geneLocation type="mitochondrion" evidence="19"/>
<feature type="domain" description="NADH:quinone oxidoreductase/Mrp antiporter transmembrane" evidence="17">
    <location>
        <begin position="111"/>
        <end position="390"/>
    </location>
</feature>
<dbReference type="GO" id="GO:0003954">
    <property type="term" value="F:NADH dehydrogenase activity"/>
    <property type="evidence" value="ECO:0007669"/>
    <property type="project" value="TreeGrafter"/>
</dbReference>
<evidence type="ECO:0000256" key="1">
    <source>
        <dbReference type="ARBA" id="ARBA00004225"/>
    </source>
</evidence>
<dbReference type="InterPro" id="IPR000260">
    <property type="entry name" value="NADH4_N"/>
</dbReference>
<comment type="catalytic activity">
    <reaction evidence="15 16">
        <text>a ubiquinone + NADH + 5 H(+)(in) = a ubiquinol + NAD(+) + 4 H(+)(out)</text>
        <dbReference type="Rhea" id="RHEA:29091"/>
        <dbReference type="Rhea" id="RHEA-COMP:9565"/>
        <dbReference type="Rhea" id="RHEA-COMP:9566"/>
        <dbReference type="ChEBI" id="CHEBI:15378"/>
        <dbReference type="ChEBI" id="CHEBI:16389"/>
        <dbReference type="ChEBI" id="CHEBI:17976"/>
        <dbReference type="ChEBI" id="CHEBI:57540"/>
        <dbReference type="ChEBI" id="CHEBI:57945"/>
        <dbReference type="EC" id="7.1.1.2"/>
    </reaction>
</comment>
<gene>
    <name evidence="19" type="primary">ND4</name>
</gene>
<dbReference type="GO" id="GO:0015990">
    <property type="term" value="P:electron transport coupled proton transport"/>
    <property type="evidence" value="ECO:0007669"/>
    <property type="project" value="TreeGrafter"/>
</dbReference>
<accession>A0A4Y5T2M8</accession>
<dbReference type="PRINTS" id="PR01437">
    <property type="entry name" value="NUOXDRDTASE4"/>
</dbReference>
<protein>
    <recommendedName>
        <fullName evidence="4 16">NADH-ubiquinone oxidoreductase chain 4</fullName>
        <ecNumber evidence="3 16">7.1.1.2</ecNumber>
    </recommendedName>
</protein>
<evidence type="ECO:0000256" key="14">
    <source>
        <dbReference type="ARBA" id="ARBA00023136"/>
    </source>
</evidence>
<keyword evidence="9 16" id="KW-0249">Electron transport</keyword>
<keyword evidence="13 16" id="KW-0496">Mitochondrion</keyword>
<comment type="function">
    <text evidence="16">Core subunit of the mitochondrial membrane respiratory chain NADH dehydrogenase (Complex I) which catalyzes electron transfer from NADH through the respiratory chain, using ubiquinone as an electron acceptor. Essential for the catalytic activity and assembly of complex I.</text>
</comment>
<feature type="transmembrane region" description="Helical" evidence="16">
    <location>
        <begin position="93"/>
        <end position="109"/>
    </location>
</feature>
<evidence type="ECO:0000256" key="13">
    <source>
        <dbReference type="ARBA" id="ARBA00023128"/>
    </source>
</evidence>
<dbReference type="GeneID" id="40497262"/>
<dbReference type="PANTHER" id="PTHR43507">
    <property type="entry name" value="NADH-UBIQUINONE OXIDOREDUCTASE CHAIN 4"/>
    <property type="match status" value="1"/>
</dbReference>
<keyword evidence="14 16" id="KW-0472">Membrane</keyword>
<dbReference type="InterPro" id="IPR010227">
    <property type="entry name" value="NADH_Q_OxRdtase_chainM/4"/>
</dbReference>
<feature type="domain" description="NADH:ubiquinone oxidoreductase chain 4 N-terminal" evidence="18">
    <location>
        <begin position="1"/>
        <end position="108"/>
    </location>
</feature>
<keyword evidence="7 16" id="KW-0812">Transmembrane</keyword>
<keyword evidence="12 16" id="KW-0830">Ubiquinone</keyword>
<evidence type="ECO:0000259" key="18">
    <source>
        <dbReference type="Pfam" id="PF01059"/>
    </source>
</evidence>
<dbReference type="Pfam" id="PF01059">
    <property type="entry name" value="Oxidored_q5_N"/>
    <property type="match status" value="1"/>
</dbReference>
<dbReference type="GO" id="GO:0031966">
    <property type="term" value="C:mitochondrial membrane"/>
    <property type="evidence" value="ECO:0007669"/>
    <property type="project" value="UniProtKB-SubCell"/>
</dbReference>
<evidence type="ECO:0000256" key="9">
    <source>
        <dbReference type="ARBA" id="ARBA00022982"/>
    </source>
</evidence>
<feature type="transmembrane region" description="Helical" evidence="16">
    <location>
        <begin position="253"/>
        <end position="274"/>
    </location>
</feature>
<evidence type="ECO:0000256" key="16">
    <source>
        <dbReference type="RuleBase" id="RU003297"/>
    </source>
</evidence>
<evidence type="ECO:0000259" key="17">
    <source>
        <dbReference type="Pfam" id="PF00361"/>
    </source>
</evidence>
<evidence type="ECO:0000256" key="3">
    <source>
        <dbReference type="ARBA" id="ARBA00012944"/>
    </source>
</evidence>
<dbReference type="CTD" id="4538"/>
<dbReference type="Pfam" id="PF00361">
    <property type="entry name" value="Proton_antipo_M"/>
    <property type="match status" value="1"/>
</dbReference>
<name>A0A4Y5T2M8_9ECHI</name>
<evidence type="ECO:0000256" key="8">
    <source>
        <dbReference type="ARBA" id="ARBA00022967"/>
    </source>
</evidence>
<feature type="transmembrane region" description="Helical" evidence="16">
    <location>
        <begin position="342"/>
        <end position="365"/>
    </location>
</feature>
<feature type="transmembrane region" description="Helical" evidence="16">
    <location>
        <begin position="188"/>
        <end position="211"/>
    </location>
</feature>
<evidence type="ECO:0000256" key="2">
    <source>
        <dbReference type="ARBA" id="ARBA00009025"/>
    </source>
</evidence>
<keyword evidence="8" id="KW-1278">Translocase</keyword>
<evidence type="ECO:0000256" key="4">
    <source>
        <dbReference type="ARBA" id="ARBA00021006"/>
    </source>
</evidence>
<evidence type="ECO:0000256" key="5">
    <source>
        <dbReference type="ARBA" id="ARBA00022448"/>
    </source>
</evidence>
<evidence type="ECO:0000256" key="7">
    <source>
        <dbReference type="ARBA" id="ARBA00022692"/>
    </source>
</evidence>
<feature type="transmembrane region" description="Helical" evidence="16">
    <location>
        <begin position="309"/>
        <end position="330"/>
    </location>
</feature>
<dbReference type="EMBL" id="MK343096">
    <property type="protein sequence ID" value="QHT54241.1"/>
    <property type="molecule type" value="Genomic_DNA"/>
</dbReference>
<keyword evidence="10 16" id="KW-1133">Transmembrane helix</keyword>
<keyword evidence="6 16" id="KW-0679">Respiratory chain</keyword>
<sequence length="452" mass="50499">MLTLLFLIAGASFSLMVAPNNKIWSTIITQSSFLFLLSFILLSNIPNFSFLSWHLTIDTINSPLLILSYWLLPVSLLASIGHLQNNSNTNTRLFILLCLIILLALNITFSSNNLILFFLGFESTLVPTLFLISRWGNQRERIEAGYYFVFYTLLSSLPLLLGLIFLFNNNYHLSIPLFNINITNNENLTLSIFCLIAFLVKVPIFGFHLWLPKAHVEAPVAGSMILAAILLKMGGYGFIRLTSILLISFQNEISNLLIPFCCWGGALTSLICITQTDLKSLIAYSSVSHMSFMIAGISLLSTWSINGGIIVMIAHGLVSSALFCIANIFYERCGSRVLSISRGLKCLFLTLPTMWLVFACANMGLPPFPNAIGELFTFSSISTHNLLNFLPSFLGILFTGLFSLIVFQQLNSGSLFKWNITNSFINEREYNTLLLHILPLIVLILKLELMNN</sequence>
<evidence type="ECO:0000256" key="11">
    <source>
        <dbReference type="ARBA" id="ARBA00023027"/>
    </source>
</evidence>
<comment type="similarity">
    <text evidence="2 16">Belongs to the complex I subunit 4 family.</text>
</comment>
<dbReference type="GO" id="GO:0008137">
    <property type="term" value="F:NADH dehydrogenase (ubiquinone) activity"/>
    <property type="evidence" value="ECO:0007669"/>
    <property type="project" value="UniProtKB-UniRule"/>
</dbReference>
<reference evidence="19" key="1">
    <citation type="journal article" date="2019" name="Mar. Biol. Res.">
        <title>Mitochondrial gene rearrangement and phylogenetic relationships in the Amphilepidida and Ophiacanthida (Echinodermata, Ophiuroidea).</title>
        <authorList>
            <person name="Lee T."/>
            <person name="Bae Y.J."/>
            <person name="Shin S."/>
        </authorList>
    </citation>
    <scope>NUCLEOTIDE SEQUENCE</scope>
</reference>
<comment type="subcellular location">
    <subcellularLocation>
        <location evidence="1 16">Mitochondrion membrane</location>
        <topology evidence="1 16">Multi-pass membrane protein</topology>
    </subcellularLocation>
</comment>
<dbReference type="PANTHER" id="PTHR43507:SF20">
    <property type="entry name" value="NADH-UBIQUINONE OXIDOREDUCTASE CHAIN 4"/>
    <property type="match status" value="1"/>
</dbReference>
<dbReference type="InterPro" id="IPR003918">
    <property type="entry name" value="NADH_UbQ_OxRdtase"/>
</dbReference>
<dbReference type="InterPro" id="IPR001750">
    <property type="entry name" value="ND/Mrp_TM"/>
</dbReference>
<evidence type="ECO:0000256" key="6">
    <source>
        <dbReference type="ARBA" id="ARBA00022660"/>
    </source>
</evidence>
<feature type="transmembrane region" description="Helical" evidence="16">
    <location>
        <begin position="115"/>
        <end position="132"/>
    </location>
</feature>
<feature type="transmembrane region" description="Helical" evidence="16">
    <location>
        <begin position="385"/>
        <end position="407"/>
    </location>
</feature>
<evidence type="ECO:0000256" key="10">
    <source>
        <dbReference type="ARBA" id="ARBA00022989"/>
    </source>
</evidence>
<feature type="transmembrane region" description="Helical" evidence="16">
    <location>
        <begin position="223"/>
        <end position="247"/>
    </location>
</feature>
<dbReference type="NCBIfam" id="TIGR01972">
    <property type="entry name" value="NDH_I_M"/>
    <property type="match status" value="1"/>
</dbReference>
<keyword evidence="5 16" id="KW-0813">Transport</keyword>
<proteinExistence type="inferred from homology"/>
<evidence type="ECO:0000313" key="19">
    <source>
        <dbReference type="EMBL" id="QDA81583.1"/>
    </source>
</evidence>
<dbReference type="GO" id="GO:0042773">
    <property type="term" value="P:ATP synthesis coupled electron transport"/>
    <property type="evidence" value="ECO:0007669"/>
    <property type="project" value="InterPro"/>
</dbReference>
<organism evidence="19">
    <name type="scientific">Amphiura digitula</name>
    <dbReference type="NCBI Taxonomy" id="2588555"/>
    <lineage>
        <taxon>Eukaryota</taxon>
        <taxon>Metazoa</taxon>
        <taxon>Echinodermata</taxon>
        <taxon>Eleutherozoa</taxon>
        <taxon>Asterozoa</taxon>
        <taxon>Ophiuroidea</taxon>
        <taxon>Myophiuroidea</taxon>
        <taxon>Metophiurida</taxon>
        <taxon>Ophintegrida</taxon>
        <taxon>Amphilepidida</taxon>
        <taxon>Ophiurina</taxon>
        <taxon>Gnathophiurina</taxon>
        <taxon>Amphiuroidea</taxon>
        <taxon>Amphiuridae</taxon>
        <taxon>Amphiura</taxon>
    </lineage>
</organism>
<feature type="transmembrane region" description="Helical" evidence="16">
    <location>
        <begin position="144"/>
        <end position="168"/>
    </location>
</feature>
<dbReference type="EC" id="7.1.1.2" evidence="3 16"/>
<evidence type="ECO:0000256" key="15">
    <source>
        <dbReference type="ARBA" id="ARBA00049551"/>
    </source>
</evidence>
<dbReference type="AlphaFoldDB" id="A0A4Y5T2M8"/>
<dbReference type="EMBL" id="MH791160">
    <property type="protein sequence ID" value="QDA81583.1"/>
    <property type="molecule type" value="Genomic_DNA"/>
</dbReference>
<dbReference type="GO" id="GO:0048039">
    <property type="term" value="F:ubiquinone binding"/>
    <property type="evidence" value="ECO:0007669"/>
    <property type="project" value="TreeGrafter"/>
</dbReference>
<evidence type="ECO:0000256" key="12">
    <source>
        <dbReference type="ARBA" id="ARBA00023075"/>
    </source>
</evidence>